<feature type="chain" id="PRO_5028832819" description="Fe/B12 periplasmic-binding domain-containing protein" evidence="7">
    <location>
        <begin position="33"/>
        <end position="378"/>
    </location>
</feature>
<dbReference type="Pfam" id="PF01497">
    <property type="entry name" value="Peripla_BP_2"/>
    <property type="match status" value="1"/>
</dbReference>
<evidence type="ECO:0000256" key="2">
    <source>
        <dbReference type="ARBA" id="ARBA00008814"/>
    </source>
</evidence>
<dbReference type="PANTHER" id="PTHR30532:SF28">
    <property type="entry name" value="PETROBACTIN-BINDING PROTEIN YCLQ"/>
    <property type="match status" value="1"/>
</dbReference>
<dbReference type="InterPro" id="IPR051313">
    <property type="entry name" value="Bact_iron-sidero_bind"/>
</dbReference>
<keyword evidence="4" id="KW-0406">Ion transport</keyword>
<dbReference type="Proteomes" id="UP000494111">
    <property type="component" value="Unassembled WGS sequence"/>
</dbReference>
<keyword evidence="5 7" id="KW-0732">Signal</keyword>
<dbReference type="PANTHER" id="PTHR30532">
    <property type="entry name" value="IRON III DICITRATE-BINDING PERIPLASMIC PROTEIN"/>
    <property type="match status" value="1"/>
</dbReference>
<dbReference type="SUPFAM" id="SSF53807">
    <property type="entry name" value="Helical backbone' metal receptor"/>
    <property type="match status" value="1"/>
</dbReference>
<evidence type="ECO:0000313" key="9">
    <source>
        <dbReference type="EMBL" id="CAB3742778.1"/>
    </source>
</evidence>
<keyword evidence="4" id="KW-0408">Iron</keyword>
<comment type="similarity">
    <text evidence="2">Belongs to the bacterial solute-binding protein 8 family.</text>
</comment>
<keyword evidence="3" id="KW-0813">Transport</keyword>
<dbReference type="GO" id="GO:0030288">
    <property type="term" value="C:outer membrane-bounded periplasmic space"/>
    <property type="evidence" value="ECO:0007669"/>
    <property type="project" value="TreeGrafter"/>
</dbReference>
<proteinExistence type="inferred from homology"/>
<feature type="signal peptide" evidence="7">
    <location>
        <begin position="1"/>
        <end position="32"/>
    </location>
</feature>
<evidence type="ECO:0000256" key="4">
    <source>
        <dbReference type="ARBA" id="ARBA00022496"/>
    </source>
</evidence>
<reference evidence="9 10" key="1">
    <citation type="submission" date="2020-04" db="EMBL/GenBank/DDBJ databases">
        <authorList>
            <person name="De Canck E."/>
        </authorList>
    </citation>
    <scope>NUCLEOTIDE SEQUENCE [LARGE SCALE GENOMIC DNA]</scope>
    <source>
        <strain evidence="9 10">LMG 3458</strain>
    </source>
</reference>
<evidence type="ECO:0000256" key="5">
    <source>
        <dbReference type="ARBA" id="ARBA00022729"/>
    </source>
</evidence>
<dbReference type="CDD" id="cd01146">
    <property type="entry name" value="FhuD"/>
    <property type="match status" value="1"/>
</dbReference>
<protein>
    <recommendedName>
        <fullName evidence="8">Fe/B12 periplasmic-binding domain-containing protein</fullName>
    </recommendedName>
</protein>
<evidence type="ECO:0000256" key="7">
    <source>
        <dbReference type="SAM" id="SignalP"/>
    </source>
</evidence>
<dbReference type="InterPro" id="IPR002491">
    <property type="entry name" value="ABC_transptr_periplasmic_BD"/>
</dbReference>
<gene>
    <name evidence="9" type="ORF">LMG3458_05996</name>
</gene>
<organism evidence="9 10">
    <name type="scientific">Achromobacter deleyi</name>
    <dbReference type="NCBI Taxonomy" id="1353891"/>
    <lineage>
        <taxon>Bacteria</taxon>
        <taxon>Pseudomonadati</taxon>
        <taxon>Pseudomonadota</taxon>
        <taxon>Betaproteobacteria</taxon>
        <taxon>Burkholderiales</taxon>
        <taxon>Alcaligenaceae</taxon>
        <taxon>Achromobacter</taxon>
    </lineage>
</organism>
<feature type="domain" description="Fe/B12 periplasmic-binding" evidence="8">
    <location>
        <begin position="91"/>
        <end position="368"/>
    </location>
</feature>
<feature type="compositionally biased region" description="Low complexity" evidence="6">
    <location>
        <begin position="34"/>
        <end position="55"/>
    </location>
</feature>
<dbReference type="GO" id="GO:1901678">
    <property type="term" value="P:iron coordination entity transport"/>
    <property type="evidence" value="ECO:0007669"/>
    <property type="project" value="UniProtKB-ARBA"/>
</dbReference>
<sequence>MRLNLVNTAPWRRGAAALAAALVLGLAGCDRAPPAPAASSSGATSGTASEAASRAPAPNAGSVSSQARTTGFPVTIDSALGQAVIAAPPRRVVTLGLGADDLALALGVVPVGTSRADWGGDADHYWPWVRAAIQAQGQPLPERITVYPELDIEKIIALRPDVVLAPFSGVSREAYAQLSRLVPVVAYPDQPFLTPVDTQIDLIATALGKRDEADALKARIHDALAQAARQYPELAGKTFAYVRADLGSGNFAAYVAGDPRVDTLSAMGLTLAPSVRGLRASAGHFAHYLGFEHADALGDADILVSWFYTPEERDRTAALPLYASIPAVRRGAYVALSDPALVMASSSGTPLAVAWMLDRLAPQLARAAQHAQAGRAGQ</sequence>
<accession>A0A6S7BTZ6</accession>
<evidence type="ECO:0000313" key="10">
    <source>
        <dbReference type="Proteomes" id="UP000494111"/>
    </source>
</evidence>
<dbReference type="PROSITE" id="PS51257">
    <property type="entry name" value="PROKAR_LIPOPROTEIN"/>
    <property type="match status" value="1"/>
</dbReference>
<feature type="region of interest" description="Disordered" evidence="6">
    <location>
        <begin position="34"/>
        <end position="67"/>
    </location>
</feature>
<keyword evidence="4" id="KW-0410">Iron transport</keyword>
<evidence type="ECO:0000256" key="6">
    <source>
        <dbReference type="SAM" id="MobiDB-lite"/>
    </source>
</evidence>
<evidence type="ECO:0000259" key="8">
    <source>
        <dbReference type="PROSITE" id="PS50983"/>
    </source>
</evidence>
<comment type="subcellular location">
    <subcellularLocation>
        <location evidence="1">Cell envelope</location>
    </subcellularLocation>
</comment>
<evidence type="ECO:0000256" key="1">
    <source>
        <dbReference type="ARBA" id="ARBA00004196"/>
    </source>
</evidence>
<dbReference type="AlphaFoldDB" id="A0A6S7BTZ6"/>
<name>A0A6S7BTZ6_9BURK</name>
<evidence type="ECO:0000256" key="3">
    <source>
        <dbReference type="ARBA" id="ARBA00022448"/>
    </source>
</evidence>
<dbReference type="Gene3D" id="3.40.50.1980">
    <property type="entry name" value="Nitrogenase molybdenum iron protein domain"/>
    <property type="match status" value="2"/>
</dbReference>
<dbReference type="RefSeq" id="WP_175195820.1">
    <property type="nucleotide sequence ID" value="NZ_CADIJO010000042.1"/>
</dbReference>
<dbReference type="EMBL" id="CADIJO010000042">
    <property type="protein sequence ID" value="CAB3742778.1"/>
    <property type="molecule type" value="Genomic_DNA"/>
</dbReference>
<dbReference type="PROSITE" id="PS50983">
    <property type="entry name" value="FE_B12_PBP"/>
    <property type="match status" value="1"/>
</dbReference>